<accession>A1ZVC8</accession>
<evidence type="ECO:0000313" key="3">
    <source>
        <dbReference type="Proteomes" id="UP000004095"/>
    </source>
</evidence>
<sequence>MNQETILKYNIWKQVVSILLASIVVPGLFWVFSIYIDIGDWQGYFWLIFALGVVAAIGAVWHSERTSHRFGLRPEGISINFEFFSWQAIQETRLTQRGHELPIITLYLDNEKRAYLVQLSKAQYATLLEALKVGLGDRLKVSPRAHKANYPHINTNIYHNPNQ</sequence>
<name>A1ZVC8_MICM2</name>
<comment type="caution">
    <text evidence="2">The sequence shown here is derived from an EMBL/GenBank/DDBJ whole genome shotgun (WGS) entry which is preliminary data.</text>
</comment>
<feature type="transmembrane region" description="Helical" evidence="1">
    <location>
        <begin position="12"/>
        <end position="32"/>
    </location>
</feature>
<keyword evidence="1" id="KW-0472">Membrane</keyword>
<dbReference type="EMBL" id="AAWS01000045">
    <property type="protein sequence ID" value="EAY25626.1"/>
    <property type="molecule type" value="Genomic_DNA"/>
</dbReference>
<evidence type="ECO:0000313" key="2">
    <source>
        <dbReference type="EMBL" id="EAY25626.1"/>
    </source>
</evidence>
<evidence type="ECO:0000256" key="1">
    <source>
        <dbReference type="SAM" id="Phobius"/>
    </source>
</evidence>
<gene>
    <name evidence="2" type="ORF">M23134_07277</name>
</gene>
<dbReference type="Proteomes" id="UP000004095">
    <property type="component" value="Unassembled WGS sequence"/>
</dbReference>
<feature type="transmembrane region" description="Helical" evidence="1">
    <location>
        <begin position="44"/>
        <end position="63"/>
    </location>
</feature>
<protein>
    <submittedName>
        <fullName evidence="2">Uncharacterized protein</fullName>
    </submittedName>
</protein>
<keyword evidence="1" id="KW-1133">Transmembrane helix</keyword>
<reference evidence="2 3" key="1">
    <citation type="submission" date="2007-01" db="EMBL/GenBank/DDBJ databases">
        <authorList>
            <person name="Haygood M."/>
            <person name="Podell S."/>
            <person name="Anderson C."/>
            <person name="Hopkinson B."/>
            <person name="Roe K."/>
            <person name="Barbeau K."/>
            <person name="Gaasterland T."/>
            <person name="Ferriera S."/>
            <person name="Johnson J."/>
            <person name="Kravitz S."/>
            <person name="Beeson K."/>
            <person name="Sutton G."/>
            <person name="Rogers Y.-H."/>
            <person name="Friedman R."/>
            <person name="Frazier M."/>
            <person name="Venter J.C."/>
        </authorList>
    </citation>
    <scope>NUCLEOTIDE SEQUENCE [LARGE SCALE GENOMIC DNA]</scope>
    <source>
        <strain evidence="2 3">ATCC 23134</strain>
    </source>
</reference>
<organism evidence="2 3">
    <name type="scientific">Microscilla marina ATCC 23134</name>
    <dbReference type="NCBI Taxonomy" id="313606"/>
    <lineage>
        <taxon>Bacteria</taxon>
        <taxon>Pseudomonadati</taxon>
        <taxon>Bacteroidota</taxon>
        <taxon>Cytophagia</taxon>
        <taxon>Cytophagales</taxon>
        <taxon>Microscillaceae</taxon>
        <taxon>Microscilla</taxon>
    </lineage>
</organism>
<keyword evidence="1" id="KW-0812">Transmembrane</keyword>
<dbReference type="RefSeq" id="WP_002702391.1">
    <property type="nucleotide sequence ID" value="NZ_AAWS01000045.1"/>
</dbReference>
<dbReference type="AlphaFoldDB" id="A1ZVC8"/>
<proteinExistence type="predicted"/>
<keyword evidence="3" id="KW-1185">Reference proteome</keyword>